<dbReference type="Gene3D" id="3.40.50.2020">
    <property type="match status" value="1"/>
</dbReference>
<evidence type="ECO:0000313" key="1">
    <source>
        <dbReference type="EMBL" id="HIU69918.1"/>
    </source>
</evidence>
<reference evidence="1" key="1">
    <citation type="submission" date="2020-10" db="EMBL/GenBank/DDBJ databases">
        <authorList>
            <person name="Gilroy R."/>
        </authorList>
    </citation>
    <scope>NUCLEOTIDE SEQUENCE</scope>
    <source>
        <strain evidence="1">CHK176-6737</strain>
    </source>
</reference>
<name>A0A9D1SPG2_9FIRM</name>
<dbReference type="GO" id="GO:0016757">
    <property type="term" value="F:glycosyltransferase activity"/>
    <property type="evidence" value="ECO:0007669"/>
    <property type="project" value="UniProtKB-KW"/>
</dbReference>
<reference evidence="1" key="2">
    <citation type="journal article" date="2021" name="PeerJ">
        <title>Extensive microbial diversity within the chicken gut microbiome revealed by metagenomics and culture.</title>
        <authorList>
            <person name="Gilroy R."/>
            <person name="Ravi A."/>
            <person name="Getino M."/>
            <person name="Pursley I."/>
            <person name="Horton D.L."/>
            <person name="Alikhan N.F."/>
            <person name="Baker D."/>
            <person name="Gharbi K."/>
            <person name="Hall N."/>
            <person name="Watson M."/>
            <person name="Adriaenssens E.M."/>
            <person name="Foster-Nyarko E."/>
            <person name="Jarju S."/>
            <person name="Secka A."/>
            <person name="Antonio M."/>
            <person name="Oren A."/>
            <person name="Chaudhuri R.R."/>
            <person name="La Ragione R."/>
            <person name="Hildebrand F."/>
            <person name="Pallen M.J."/>
        </authorList>
    </citation>
    <scope>NUCLEOTIDE SEQUENCE</scope>
    <source>
        <strain evidence="1">CHK176-6737</strain>
    </source>
</reference>
<comment type="caution">
    <text evidence="1">The sequence shown here is derived from an EMBL/GenBank/DDBJ whole genome shotgun (WGS) entry which is preliminary data.</text>
</comment>
<dbReference type="AlphaFoldDB" id="A0A9D1SPG2"/>
<dbReference type="CDD" id="cd06223">
    <property type="entry name" value="PRTases_typeI"/>
    <property type="match status" value="1"/>
</dbReference>
<proteinExistence type="predicted"/>
<keyword evidence="1" id="KW-0808">Transferase</keyword>
<accession>A0A9D1SPG2</accession>
<sequence length="215" mass="23702">MNEKYFTIASKQKKDVFIHAIPGHFIAAGNHLNYYIGTSDIKHNYKVSKEAAKLLSEYYILNGTEVETVFCLYETETLGGFIANELCSSRMMNKKAHENIYVISPEIDTTGNMFFRDNLRKMIDGRKTLIVISCITSGKTVEQAMECIAYYGGKTVGVAAAFSAIGEIGGVPVRSIFGLDDVPDYKAVPHAECEMCKAGKPIEAVSNGHGFSKLF</sequence>
<organism evidence="1 2">
    <name type="scientific">Candidatus Scybalenecus merdavium</name>
    <dbReference type="NCBI Taxonomy" id="2840939"/>
    <lineage>
        <taxon>Bacteria</taxon>
        <taxon>Bacillati</taxon>
        <taxon>Bacillota</taxon>
        <taxon>Clostridia</taxon>
        <taxon>Eubacteriales</taxon>
        <taxon>Oscillospiraceae</taxon>
        <taxon>Oscillospiraceae incertae sedis</taxon>
        <taxon>Candidatus Scybalenecus</taxon>
    </lineage>
</organism>
<keyword evidence="1" id="KW-0328">Glycosyltransferase</keyword>
<evidence type="ECO:0000313" key="2">
    <source>
        <dbReference type="Proteomes" id="UP000824125"/>
    </source>
</evidence>
<dbReference type="InterPro" id="IPR029057">
    <property type="entry name" value="PRTase-like"/>
</dbReference>
<dbReference type="SUPFAM" id="SSF53271">
    <property type="entry name" value="PRTase-like"/>
    <property type="match status" value="1"/>
</dbReference>
<dbReference type="Proteomes" id="UP000824125">
    <property type="component" value="Unassembled WGS sequence"/>
</dbReference>
<protein>
    <submittedName>
        <fullName evidence="1">Orotate phosphoribosyltransferase</fullName>
    </submittedName>
</protein>
<dbReference type="InterPro" id="IPR000836">
    <property type="entry name" value="PRTase_dom"/>
</dbReference>
<dbReference type="EMBL" id="DVNM01000045">
    <property type="protein sequence ID" value="HIU69918.1"/>
    <property type="molecule type" value="Genomic_DNA"/>
</dbReference>
<gene>
    <name evidence="1" type="ORF">IAD23_08180</name>
</gene>